<keyword evidence="1" id="KW-0472">Membrane</keyword>
<dbReference type="GO" id="GO:0005886">
    <property type="term" value="C:plasma membrane"/>
    <property type="evidence" value="ECO:0007669"/>
    <property type="project" value="UniProtKB-SubCell"/>
</dbReference>
<dbReference type="Proteomes" id="UP000274909">
    <property type="component" value="Unassembled WGS sequence"/>
</dbReference>
<dbReference type="OrthoDB" id="3297477at2"/>
<keyword evidence="1" id="KW-0812">Transmembrane</keyword>
<evidence type="ECO:0000313" key="2">
    <source>
        <dbReference type="EMBL" id="RUQ98140.1"/>
    </source>
</evidence>
<keyword evidence="1" id="KW-1133">Transmembrane helix</keyword>
<evidence type="ECO:0000313" key="3">
    <source>
        <dbReference type="Proteomes" id="UP000274909"/>
    </source>
</evidence>
<feature type="transmembrane region" description="Helical" evidence="1">
    <location>
        <begin position="73"/>
        <end position="98"/>
    </location>
</feature>
<feature type="transmembrane region" description="Helical" evidence="1">
    <location>
        <begin position="192"/>
        <end position="213"/>
    </location>
</feature>
<dbReference type="EMBL" id="RZGZ01000004">
    <property type="protein sequence ID" value="RUQ98140.1"/>
    <property type="molecule type" value="Genomic_DNA"/>
</dbReference>
<proteinExistence type="predicted"/>
<dbReference type="AlphaFoldDB" id="A0A3S0V8R9"/>
<dbReference type="GO" id="GO:0140359">
    <property type="term" value="F:ABC-type transporter activity"/>
    <property type="evidence" value="ECO:0007669"/>
    <property type="project" value="InterPro"/>
</dbReference>
<feature type="transmembrane region" description="Helical" evidence="1">
    <location>
        <begin position="35"/>
        <end position="53"/>
    </location>
</feature>
<feature type="transmembrane region" description="Helical" evidence="1">
    <location>
        <begin position="266"/>
        <end position="287"/>
    </location>
</feature>
<reference evidence="2 3" key="1">
    <citation type="submission" date="2018-12" db="EMBL/GenBank/DDBJ databases">
        <authorList>
            <person name="Li F."/>
        </authorList>
    </citation>
    <scope>NUCLEOTIDE SEQUENCE [LARGE SCALE GENOMIC DNA]</scope>
    <source>
        <strain evidence="2 3">EGI 6500705</strain>
    </source>
</reference>
<comment type="caution">
    <text evidence="2">The sequence shown here is derived from an EMBL/GenBank/DDBJ whole genome shotgun (WGS) entry which is preliminary data.</text>
</comment>
<feature type="transmembrane region" description="Helical" evidence="1">
    <location>
        <begin position="125"/>
        <end position="151"/>
    </location>
</feature>
<dbReference type="RefSeq" id="WP_127050993.1">
    <property type="nucleotide sequence ID" value="NZ_RZGZ01000004.1"/>
</dbReference>
<accession>A0A3S0V8R9</accession>
<gene>
    <name evidence="2" type="ORF">ELQ94_14045</name>
</gene>
<dbReference type="Pfam" id="PF12679">
    <property type="entry name" value="ABC2_membrane_2"/>
    <property type="match status" value="1"/>
</dbReference>
<sequence>MSTATSLSTTNRNDLSHLGIIQSEWIKLRSLRSTWWTFAILFVITVGVGIQMSSSTSFAWLDGGLSQTGMQAAGVNAVIIGTDINVLVVSVLGVLVIASEYSTGMIRSTFTTVPQRVPALLAKSLVLAIGTFLVVALAVAITIPISIGLLAGNGIDVRLDDPHYWRAMIGSICYLVLIGLMAFGIGAILRSIAGGIAVALGLVFVAPLALGLVGGSSAPQIWLQNFVALLPFNLGRALTAHPGYADFASPGVPLQRPEGLWVLEPWQGALGLVMWVVVVFTAAIVLLKRRDA</sequence>
<organism evidence="2 3">
    <name type="scientific">Labedella endophytica</name>
    <dbReference type="NCBI Taxonomy" id="1523160"/>
    <lineage>
        <taxon>Bacteria</taxon>
        <taxon>Bacillati</taxon>
        <taxon>Actinomycetota</taxon>
        <taxon>Actinomycetes</taxon>
        <taxon>Micrococcales</taxon>
        <taxon>Microbacteriaceae</taxon>
        <taxon>Labedella</taxon>
    </lineage>
</organism>
<protein>
    <submittedName>
        <fullName evidence="2">ABC transporter permease</fullName>
    </submittedName>
</protein>
<name>A0A3S0V8R9_9MICO</name>
<feature type="transmembrane region" description="Helical" evidence="1">
    <location>
        <begin position="163"/>
        <end position="185"/>
    </location>
</feature>
<keyword evidence="3" id="KW-1185">Reference proteome</keyword>
<evidence type="ECO:0000256" key="1">
    <source>
        <dbReference type="SAM" id="Phobius"/>
    </source>
</evidence>